<dbReference type="Proteomes" id="UP000237846">
    <property type="component" value="Unassembled WGS sequence"/>
</dbReference>
<reference evidence="1 2" key="1">
    <citation type="submission" date="2018-03" db="EMBL/GenBank/DDBJ databases">
        <title>Genomic Encyclopedia of Archaeal and Bacterial Type Strains, Phase II (KMG-II): from individual species to whole genera.</title>
        <authorList>
            <person name="Goeker M."/>
        </authorList>
    </citation>
    <scope>NUCLEOTIDE SEQUENCE [LARGE SCALE GENOMIC DNA]</scope>
    <source>
        <strain evidence="1 2">DSM 45601</strain>
    </source>
</reference>
<sequence length="95" mass="10333">MRRDSKPGEPAQAIRVERAGPEVRVFFNGAEFPHAIDQSAVFLHVSADERPSVTITVFAERVDLVDSVARRVDEDRKAAARAYLASKAPGARAAS</sequence>
<keyword evidence="2" id="KW-1185">Reference proteome</keyword>
<comment type="caution">
    <text evidence="1">The sequence shown here is derived from an EMBL/GenBank/DDBJ whole genome shotgun (WGS) entry which is preliminary data.</text>
</comment>
<protein>
    <submittedName>
        <fullName evidence="1">Uncharacterized protein</fullName>
    </submittedName>
</protein>
<gene>
    <name evidence="1" type="ORF">CLV72_11258</name>
</gene>
<evidence type="ECO:0000313" key="1">
    <source>
        <dbReference type="EMBL" id="PRX91985.1"/>
    </source>
</evidence>
<accession>A0A2T0PSW3</accession>
<name>A0A2T0PSW3_9ACTN</name>
<proteinExistence type="predicted"/>
<organism evidence="1 2">
    <name type="scientific">Allonocardiopsis opalescens</name>
    <dbReference type="NCBI Taxonomy" id="1144618"/>
    <lineage>
        <taxon>Bacteria</taxon>
        <taxon>Bacillati</taxon>
        <taxon>Actinomycetota</taxon>
        <taxon>Actinomycetes</taxon>
        <taxon>Streptosporangiales</taxon>
        <taxon>Allonocardiopsis</taxon>
    </lineage>
</organism>
<dbReference type="AlphaFoldDB" id="A0A2T0PSW3"/>
<evidence type="ECO:0000313" key="2">
    <source>
        <dbReference type="Proteomes" id="UP000237846"/>
    </source>
</evidence>
<dbReference type="EMBL" id="PVZC01000012">
    <property type="protein sequence ID" value="PRX91985.1"/>
    <property type="molecule type" value="Genomic_DNA"/>
</dbReference>